<keyword evidence="3" id="KW-1185">Reference proteome</keyword>
<evidence type="ECO:0000313" key="2">
    <source>
        <dbReference type="EMBL" id="QAY74370.1"/>
    </source>
</evidence>
<dbReference type="Proteomes" id="UP000291259">
    <property type="component" value="Chromosome"/>
</dbReference>
<feature type="transmembrane region" description="Helical" evidence="1">
    <location>
        <begin position="101"/>
        <end position="120"/>
    </location>
</feature>
<reference evidence="2 3" key="1">
    <citation type="submission" date="2019-01" db="EMBL/GenBank/DDBJ databases">
        <title>Genome sequencing of strain FW100M-8.</title>
        <authorList>
            <person name="Heo J."/>
            <person name="Kim S.-J."/>
            <person name="Kim J.-S."/>
            <person name="Hong S.-B."/>
            <person name="Kwon S.-W."/>
        </authorList>
    </citation>
    <scope>NUCLEOTIDE SEQUENCE [LARGE SCALE GENOMIC DNA]</scope>
    <source>
        <strain evidence="2 3">FW100M-8</strain>
    </source>
</reference>
<sequence>MTDRRDPRESVFAFIAFAIIAAFVVIWAFVILQTLLTEPATGEDQVAVSSGLTSAAGAITTLLATRTASVLGFAATSREAPDGTPSPQGTVAGALTGATKWAIGAYLVVGIAVVITWLYRGAVSPQVVAAFALGVFGWLGSAAAIVFAARSTAGARQSGRAPL</sequence>
<dbReference type="RefSeq" id="WP_129191915.1">
    <property type="nucleotide sequence ID" value="NZ_CP035491.1"/>
</dbReference>
<organism evidence="2 3">
    <name type="scientific">Agromyces protaetiae</name>
    <dbReference type="NCBI Taxonomy" id="2509455"/>
    <lineage>
        <taxon>Bacteria</taxon>
        <taxon>Bacillati</taxon>
        <taxon>Actinomycetota</taxon>
        <taxon>Actinomycetes</taxon>
        <taxon>Micrococcales</taxon>
        <taxon>Microbacteriaceae</taxon>
        <taxon>Agromyces</taxon>
    </lineage>
</organism>
<keyword evidence="1" id="KW-0472">Membrane</keyword>
<evidence type="ECO:0000313" key="3">
    <source>
        <dbReference type="Proteomes" id="UP000291259"/>
    </source>
</evidence>
<feature type="transmembrane region" description="Helical" evidence="1">
    <location>
        <begin position="12"/>
        <end position="32"/>
    </location>
</feature>
<proteinExistence type="predicted"/>
<evidence type="ECO:0000256" key="1">
    <source>
        <dbReference type="SAM" id="Phobius"/>
    </source>
</evidence>
<name>A0A4P6FDT8_9MICO</name>
<keyword evidence="1" id="KW-0812">Transmembrane</keyword>
<dbReference type="AlphaFoldDB" id="A0A4P6FDT8"/>
<keyword evidence="1" id="KW-1133">Transmembrane helix</keyword>
<feature type="transmembrane region" description="Helical" evidence="1">
    <location>
        <begin position="127"/>
        <end position="149"/>
    </location>
</feature>
<accession>A0A4P6FDT8</accession>
<dbReference type="EMBL" id="CP035491">
    <property type="protein sequence ID" value="QAY74370.1"/>
    <property type="molecule type" value="Genomic_DNA"/>
</dbReference>
<dbReference type="KEGG" id="agf:ET445_14565"/>
<protein>
    <submittedName>
        <fullName evidence="2">Uncharacterized protein</fullName>
    </submittedName>
</protein>
<gene>
    <name evidence="2" type="ORF">ET445_14565</name>
</gene>